<name>A0A1Y3PHR0_9BACI</name>
<dbReference type="InterPro" id="IPR012337">
    <property type="entry name" value="RNaseH-like_sf"/>
</dbReference>
<evidence type="ECO:0000256" key="1">
    <source>
        <dbReference type="ARBA" id="ARBA00009277"/>
    </source>
</evidence>
<keyword evidence="2" id="KW-0815">Transposition</keyword>
<dbReference type="GO" id="GO:0006310">
    <property type="term" value="P:DNA recombination"/>
    <property type="evidence" value="ECO:0007669"/>
    <property type="project" value="UniProtKB-KW"/>
</dbReference>
<dbReference type="InterPro" id="IPR054353">
    <property type="entry name" value="IstA-like_C"/>
</dbReference>
<dbReference type="GO" id="GO:0032196">
    <property type="term" value="P:transposition"/>
    <property type="evidence" value="ECO:0007669"/>
    <property type="project" value="UniProtKB-KW"/>
</dbReference>
<dbReference type="PROSITE" id="PS50531">
    <property type="entry name" value="HTH_IS21"/>
    <property type="match status" value="1"/>
</dbReference>
<sequence>MSRSGTVISLHEMKASGKSIRAITRETGYSRNTIRRYLRSKGVFERKPRAKRPSKLDPYKPLLDELMAQGIYNCEVLFERIREQGYQGGRTILKDYVKAFRPPKQTPAIQRYETKPGEYAQVDWGMCEYVDPEGQVHKVPVFVMVLGYSRAMYIEFTKRCDTHSFLRCLIHAFEYFGGIPKIMLTDQMKTVVLGMGEDRKPRWHPLFADFAAAMGLVPKVCQVRRPQTKGKVERGVRFVKENFIPGRQFVDLGDLNRQALQWCDAKNKRIHGTTGERPSERLLQEKLQLLPPKERWAKYLHEPRRVSRDRFVSYDGVRYGVPWQYSGREVMVREVNGMLEIMVDGIPVAKHEKVHRSRAIVLCPGQYAGLKAANGYTHPRPQAKQILAQDVEIRSLEVYERLMEVGT</sequence>
<dbReference type="SUPFAM" id="SSF53098">
    <property type="entry name" value="Ribonuclease H-like"/>
    <property type="match status" value="1"/>
</dbReference>
<dbReference type="EMBL" id="LZRT01000085">
    <property type="protein sequence ID" value="OUM86863.1"/>
    <property type="molecule type" value="Genomic_DNA"/>
</dbReference>
<dbReference type="Gene3D" id="1.10.10.60">
    <property type="entry name" value="Homeodomain-like"/>
    <property type="match status" value="1"/>
</dbReference>
<dbReference type="InterPro" id="IPR017894">
    <property type="entry name" value="HTH_IS21_transposase_type"/>
</dbReference>
<dbReference type="GO" id="GO:0003677">
    <property type="term" value="F:DNA binding"/>
    <property type="evidence" value="ECO:0007669"/>
    <property type="project" value="UniProtKB-KW"/>
</dbReference>
<accession>A0A1Y3PHR0</accession>
<dbReference type="GO" id="GO:0015074">
    <property type="term" value="P:DNA integration"/>
    <property type="evidence" value="ECO:0007669"/>
    <property type="project" value="InterPro"/>
</dbReference>
<reference evidence="8" key="1">
    <citation type="submission" date="2016-06" db="EMBL/GenBank/DDBJ databases">
        <authorList>
            <person name="Nascimento L."/>
            <person name="Pereira R.V."/>
            <person name="Martins L.F."/>
            <person name="Quaggio R.B."/>
            <person name="Silva A.M."/>
            <person name="Setubal J.C."/>
        </authorList>
    </citation>
    <scope>NUCLEOTIDE SEQUENCE [LARGE SCALE GENOMIC DNA]</scope>
</reference>
<evidence type="ECO:0000313" key="8">
    <source>
        <dbReference type="Proteomes" id="UP000196475"/>
    </source>
</evidence>
<keyword evidence="4" id="KW-0233">DNA recombination</keyword>
<dbReference type="InterPro" id="IPR036397">
    <property type="entry name" value="RNaseH_sf"/>
</dbReference>
<proteinExistence type="inferred from homology"/>
<evidence type="ECO:0000256" key="2">
    <source>
        <dbReference type="ARBA" id="ARBA00022578"/>
    </source>
</evidence>
<feature type="domain" description="HTH IS21-type" evidence="5">
    <location>
        <begin position="5"/>
        <end position="67"/>
    </location>
</feature>
<dbReference type="InterPro" id="IPR001584">
    <property type="entry name" value="Integrase_cat-core"/>
</dbReference>
<dbReference type="PROSITE" id="PS50994">
    <property type="entry name" value="INTEGRASE"/>
    <property type="match status" value="1"/>
</dbReference>
<comment type="similarity">
    <text evidence="1">Belongs to the transposase IS21/IS408/IS1162 family.</text>
</comment>
<feature type="domain" description="Integrase catalytic" evidence="6">
    <location>
        <begin position="112"/>
        <end position="286"/>
    </location>
</feature>
<organism evidence="7 8">
    <name type="scientific">Bacillus thermozeamaize</name>
    <dbReference type="NCBI Taxonomy" id="230954"/>
    <lineage>
        <taxon>Bacteria</taxon>
        <taxon>Bacillati</taxon>
        <taxon>Bacillota</taxon>
        <taxon>Bacilli</taxon>
        <taxon>Bacillales</taxon>
        <taxon>Bacillaceae</taxon>
        <taxon>Bacillus</taxon>
    </lineage>
</organism>
<keyword evidence="3" id="KW-0238">DNA-binding</keyword>
<evidence type="ECO:0000256" key="4">
    <source>
        <dbReference type="ARBA" id="ARBA00023172"/>
    </source>
</evidence>
<dbReference type="Proteomes" id="UP000196475">
    <property type="component" value="Unassembled WGS sequence"/>
</dbReference>
<dbReference type="Pfam" id="PF00665">
    <property type="entry name" value="rve"/>
    <property type="match status" value="1"/>
</dbReference>
<evidence type="ECO:0000256" key="3">
    <source>
        <dbReference type="ARBA" id="ARBA00023125"/>
    </source>
</evidence>
<gene>
    <name evidence="7" type="ORF">BAA01_15685</name>
</gene>
<dbReference type="NCBIfam" id="NF033546">
    <property type="entry name" value="transpos_IS21"/>
    <property type="match status" value="1"/>
</dbReference>
<dbReference type="PANTHER" id="PTHR35004">
    <property type="entry name" value="TRANSPOSASE RV3428C-RELATED"/>
    <property type="match status" value="1"/>
</dbReference>
<dbReference type="Gene3D" id="3.30.420.10">
    <property type="entry name" value="Ribonuclease H-like superfamily/Ribonuclease H"/>
    <property type="match status" value="1"/>
</dbReference>
<evidence type="ECO:0000259" key="5">
    <source>
        <dbReference type="PROSITE" id="PS50531"/>
    </source>
</evidence>
<evidence type="ECO:0000259" key="6">
    <source>
        <dbReference type="PROSITE" id="PS50994"/>
    </source>
</evidence>
<dbReference type="AlphaFoldDB" id="A0A1Y3PHR0"/>
<protein>
    <submittedName>
        <fullName evidence="7">Integrase</fullName>
    </submittedName>
</protein>
<dbReference type="PANTHER" id="PTHR35004:SF6">
    <property type="entry name" value="TRANSPOSASE"/>
    <property type="match status" value="1"/>
</dbReference>
<evidence type="ECO:0000313" key="7">
    <source>
        <dbReference type="EMBL" id="OUM86863.1"/>
    </source>
</evidence>
<dbReference type="Pfam" id="PF22483">
    <property type="entry name" value="Mu-transpos_C_2"/>
    <property type="match status" value="1"/>
</dbReference>
<comment type="caution">
    <text evidence="7">The sequence shown here is derived from an EMBL/GenBank/DDBJ whole genome shotgun (WGS) entry which is preliminary data.</text>
</comment>